<evidence type="ECO:0000256" key="2">
    <source>
        <dbReference type="ARBA" id="ARBA00009347"/>
    </source>
</evidence>
<dbReference type="Pfam" id="PF00441">
    <property type="entry name" value="Acyl-CoA_dh_1"/>
    <property type="match status" value="1"/>
</dbReference>
<name>A0A2S9VCF3_9ALTE</name>
<evidence type="ECO:0000256" key="3">
    <source>
        <dbReference type="ARBA" id="ARBA00022630"/>
    </source>
</evidence>
<comment type="catalytic activity">
    <reaction evidence="6">
        <text>3-(methylsulfanyl)propanoyl-CoA + oxidized [electron-transfer flavoprotein] + H(+) = 3-(methylsulfanyl)acryloyl-CoA + reduced [electron-transfer flavoprotein]</text>
        <dbReference type="Rhea" id="RHEA:52612"/>
        <dbReference type="Rhea" id="RHEA-COMP:10685"/>
        <dbReference type="Rhea" id="RHEA-COMP:10686"/>
        <dbReference type="ChEBI" id="CHEBI:15378"/>
        <dbReference type="ChEBI" id="CHEBI:57692"/>
        <dbReference type="ChEBI" id="CHEBI:58307"/>
        <dbReference type="ChEBI" id="CHEBI:82815"/>
        <dbReference type="ChEBI" id="CHEBI:84994"/>
        <dbReference type="EC" id="1.3.99.41"/>
    </reaction>
    <physiologicalReaction direction="left-to-right" evidence="6">
        <dbReference type="Rhea" id="RHEA:52613"/>
    </physiologicalReaction>
</comment>
<evidence type="ECO:0000259" key="12">
    <source>
        <dbReference type="Pfam" id="PF02770"/>
    </source>
</evidence>
<feature type="domain" description="Acyl-CoA dehydrogenase/oxidase C-terminal" evidence="11">
    <location>
        <begin position="284"/>
        <end position="446"/>
    </location>
</feature>
<evidence type="ECO:0000256" key="6">
    <source>
        <dbReference type="ARBA" id="ARBA00051388"/>
    </source>
</evidence>
<proteinExistence type="inferred from homology"/>
<dbReference type="FunFam" id="2.40.110.10:FF:000031">
    <property type="entry name" value="Acyl-CoA dehydrogenase, putative"/>
    <property type="match status" value="1"/>
</dbReference>
<dbReference type="InterPro" id="IPR052166">
    <property type="entry name" value="Diverse_Acyl-CoA_DH"/>
</dbReference>
<accession>A0A2S9VCF3</accession>
<protein>
    <recommendedName>
        <fullName evidence="9">3-methylmercaptopropionyl-CoA dehydrogenase</fullName>
        <ecNumber evidence="8">1.3.99.41</ecNumber>
    </recommendedName>
</protein>
<dbReference type="Pfam" id="PF12806">
    <property type="entry name" value="Acyl-CoA_dh_C"/>
    <property type="match status" value="1"/>
</dbReference>
<evidence type="ECO:0000256" key="8">
    <source>
        <dbReference type="ARBA" id="ARBA00066694"/>
    </source>
</evidence>
<dbReference type="Gene3D" id="2.40.110.10">
    <property type="entry name" value="Butyryl-CoA Dehydrogenase, subunit A, domain 2"/>
    <property type="match status" value="1"/>
</dbReference>
<dbReference type="RefSeq" id="WP_105934102.1">
    <property type="nucleotide sequence ID" value="NZ_PVNP01000063.1"/>
</dbReference>
<dbReference type="GO" id="GO:0016627">
    <property type="term" value="F:oxidoreductase activity, acting on the CH-CH group of donors"/>
    <property type="evidence" value="ECO:0007669"/>
    <property type="project" value="InterPro"/>
</dbReference>
<dbReference type="Gene3D" id="1.20.140.10">
    <property type="entry name" value="Butyryl-CoA Dehydrogenase, subunit A, domain 3"/>
    <property type="match status" value="1"/>
</dbReference>
<dbReference type="SUPFAM" id="SSF47203">
    <property type="entry name" value="Acyl-CoA dehydrogenase C-terminal domain-like"/>
    <property type="match status" value="1"/>
</dbReference>
<comment type="caution">
    <text evidence="15">The sequence shown here is derived from an EMBL/GenBank/DDBJ whole genome shotgun (WGS) entry which is preliminary data.</text>
</comment>
<dbReference type="PANTHER" id="PTHR42803:SF1">
    <property type="entry name" value="BROAD-SPECIFICITY LINEAR ACYL-COA DEHYDROGENASE FADE5"/>
    <property type="match status" value="1"/>
</dbReference>
<dbReference type="InterPro" id="IPR013786">
    <property type="entry name" value="AcylCoA_DH/ox_N"/>
</dbReference>
<dbReference type="EC" id="1.3.99.41" evidence="8"/>
<keyword evidence="16" id="KW-1185">Reference proteome</keyword>
<dbReference type="Proteomes" id="UP000238949">
    <property type="component" value="Unassembled WGS sequence"/>
</dbReference>
<dbReference type="Gene3D" id="1.10.540.10">
    <property type="entry name" value="Acyl-CoA dehydrogenase/oxidase, N-terminal domain"/>
    <property type="match status" value="1"/>
</dbReference>
<reference evidence="16" key="1">
    <citation type="journal article" date="2020" name="Int. J. Syst. Evol. Microbiol.">
        <title>Alteromonas alba sp. nov., a marine bacterium isolated from the seawater of the West Pacific Ocean.</title>
        <authorList>
            <person name="Sun C."/>
            <person name="Wu Y.-H."/>
            <person name="Xamxidin M."/>
            <person name="Cheng H."/>
            <person name="Xu X.-W."/>
        </authorList>
    </citation>
    <scope>NUCLEOTIDE SEQUENCE [LARGE SCALE GENOMIC DNA]</scope>
    <source>
        <strain evidence="16">190</strain>
    </source>
</reference>
<evidence type="ECO:0000256" key="1">
    <source>
        <dbReference type="ARBA" id="ARBA00001974"/>
    </source>
</evidence>
<evidence type="ECO:0000259" key="14">
    <source>
        <dbReference type="Pfam" id="PF12806"/>
    </source>
</evidence>
<dbReference type="EMBL" id="PVNP01000063">
    <property type="protein sequence ID" value="PRO74132.1"/>
    <property type="molecule type" value="Genomic_DNA"/>
</dbReference>
<keyword evidence="5 10" id="KW-0560">Oxidoreductase</keyword>
<dbReference type="Pfam" id="PF02770">
    <property type="entry name" value="Acyl-CoA_dh_M"/>
    <property type="match status" value="1"/>
</dbReference>
<dbReference type="InterPro" id="IPR036250">
    <property type="entry name" value="AcylCo_DH-like_C"/>
</dbReference>
<sequence>MSQYHPPVLDAKFILDQLIGFDGLCEKLQLEDINIDLADAVLEEAGKLSSEVFAPLNWDTDQNPAQWADNSVTQSPGLKEAYQQFVDNGWSTLTAPEEFGGQNLPQVLGTAVSEMWQASNMAFALCPLLSIGSVEALLAHGSDELKALYLPRLIAGEWTGTMNLTEPGAGSDLAAVSTTATPDGDHYRIKGQKIFITWGDHQMTPNIVHLVLARLPDAPPGVKGISLFIVPKFVLDENGEPGERNDVYPISIEHKLGIHGSPTCTMAFGDNEGAIGYLVGEPHKGLPYMFTMMNHARQGVGVQGLGISDRAYQQAVQYARERVQGKNKDGSKKPIIEYPDVRRMLLTMRSGVEAMRALALEASAALDFAHADNNSKEKYARLELFTPIVKGWMTEFAQELTSLNIQVHGGMGYVEETGAAQHFRDARILPIYEGTTAIQALDLIGRKVLMDGGVALESLLSDMAATANELSASSNADAQAFGASFAQAVDKARAAKEWLLTNAPSEKELSQAVCFDMLMAMGYLCGGWMQGRTLLAVIALTDANDDVYGEEFLAKKRISAMYYSQCLLPRALHHFGVMVQNPQALYEFAVDQF</sequence>
<dbReference type="InterPro" id="IPR006091">
    <property type="entry name" value="Acyl-CoA_Oxase/DH_mid-dom"/>
</dbReference>
<comment type="function">
    <text evidence="7">Involved in the assimilation of dimethylsulphoniopropionate (DMSP), an important compound in the fixation of carbon in marine phytoplankton, by mediating the conversion of 3-(methylthio)propanoyl-CoA (MMPA-CoA) to 3-(methylthio)acryloyl-CoA (MTA-CoA).</text>
</comment>
<dbReference type="OrthoDB" id="9807883at2"/>
<evidence type="ECO:0000256" key="5">
    <source>
        <dbReference type="ARBA" id="ARBA00023002"/>
    </source>
</evidence>
<dbReference type="PANTHER" id="PTHR42803">
    <property type="entry name" value="ACYL-COA DEHYDROGENASE"/>
    <property type="match status" value="1"/>
</dbReference>
<evidence type="ECO:0000256" key="4">
    <source>
        <dbReference type="ARBA" id="ARBA00022827"/>
    </source>
</evidence>
<dbReference type="InterPro" id="IPR025878">
    <property type="entry name" value="Acyl-CoA_dh-like_C_dom"/>
</dbReference>
<evidence type="ECO:0000256" key="10">
    <source>
        <dbReference type="RuleBase" id="RU362125"/>
    </source>
</evidence>
<feature type="domain" description="Acyl-CoA dehydrogenase/oxidase N-terminal" evidence="13">
    <location>
        <begin position="65"/>
        <end position="157"/>
    </location>
</feature>
<comment type="cofactor">
    <cofactor evidence="1 10">
        <name>FAD</name>
        <dbReference type="ChEBI" id="CHEBI:57692"/>
    </cofactor>
</comment>
<dbReference type="AlphaFoldDB" id="A0A2S9VCF3"/>
<evidence type="ECO:0000256" key="7">
    <source>
        <dbReference type="ARBA" id="ARBA00058683"/>
    </source>
</evidence>
<comment type="similarity">
    <text evidence="2 10">Belongs to the acyl-CoA dehydrogenase family.</text>
</comment>
<dbReference type="GO" id="GO:0050660">
    <property type="term" value="F:flavin adenine dinucleotide binding"/>
    <property type="evidence" value="ECO:0007669"/>
    <property type="project" value="InterPro"/>
</dbReference>
<feature type="domain" description="Acyl-CoA oxidase/dehydrogenase middle" evidence="12">
    <location>
        <begin position="162"/>
        <end position="269"/>
    </location>
</feature>
<evidence type="ECO:0000313" key="15">
    <source>
        <dbReference type="EMBL" id="PRO74132.1"/>
    </source>
</evidence>
<dbReference type="InterPro" id="IPR009100">
    <property type="entry name" value="AcylCoA_DH/oxidase_NM_dom_sf"/>
</dbReference>
<dbReference type="InterPro" id="IPR046373">
    <property type="entry name" value="Acyl-CoA_Oxase/DH_mid-dom_sf"/>
</dbReference>
<evidence type="ECO:0000313" key="16">
    <source>
        <dbReference type="Proteomes" id="UP000238949"/>
    </source>
</evidence>
<keyword evidence="4 10" id="KW-0274">FAD</keyword>
<feature type="domain" description="Acetyl-CoA dehydrogenase-like C-terminal" evidence="14">
    <location>
        <begin position="460"/>
        <end position="587"/>
    </location>
</feature>
<dbReference type="SUPFAM" id="SSF56645">
    <property type="entry name" value="Acyl-CoA dehydrogenase NM domain-like"/>
    <property type="match status" value="1"/>
</dbReference>
<keyword evidence="3 10" id="KW-0285">Flavoprotein</keyword>
<dbReference type="Pfam" id="PF02771">
    <property type="entry name" value="Acyl-CoA_dh_N"/>
    <property type="match status" value="1"/>
</dbReference>
<gene>
    <name evidence="15" type="ORF">C6Y40_07840</name>
</gene>
<organism evidence="15 16">
    <name type="scientific">Alteromonas alba</name>
    <dbReference type="NCBI Taxonomy" id="2079529"/>
    <lineage>
        <taxon>Bacteria</taxon>
        <taxon>Pseudomonadati</taxon>
        <taxon>Pseudomonadota</taxon>
        <taxon>Gammaproteobacteria</taxon>
        <taxon>Alteromonadales</taxon>
        <taxon>Alteromonadaceae</taxon>
        <taxon>Alteromonas/Salinimonas group</taxon>
        <taxon>Alteromonas</taxon>
    </lineage>
</organism>
<dbReference type="InterPro" id="IPR009075">
    <property type="entry name" value="AcylCo_DH/oxidase_C"/>
</dbReference>
<evidence type="ECO:0000256" key="9">
    <source>
        <dbReference type="ARBA" id="ARBA00069043"/>
    </source>
</evidence>
<evidence type="ECO:0000259" key="11">
    <source>
        <dbReference type="Pfam" id="PF00441"/>
    </source>
</evidence>
<evidence type="ECO:0000259" key="13">
    <source>
        <dbReference type="Pfam" id="PF02771"/>
    </source>
</evidence>
<dbReference type="InterPro" id="IPR037069">
    <property type="entry name" value="AcylCoA_DH/ox_N_sf"/>
</dbReference>